<dbReference type="Gene3D" id="1.20.1050.10">
    <property type="match status" value="1"/>
</dbReference>
<sequence>MAPQIIFYDIPSKAPAKAWSFNPWKIRMVLNMKGLDYKTEFVEYPDLVPTLKALGIPPNDPNEPGYFSDYTSPAIRYADGTFAMDSWHIVHALEKQYPTPSLHLDDPIVEKVRNISVLGPIVEHLMPKVPNLLTSISSEYFYRTREIMFGKPLQQVEAEATEEQWEDMRAKAKEVGDLLRKKGGPFFLGETGESEIGKGAYKRTNLCAVSYADVCFVTCLKFLEILDEGVFERYLALDEAFPKVYKASRKWLARDD</sequence>
<dbReference type="OrthoDB" id="4951845at2759"/>
<dbReference type="InterPro" id="IPR054416">
    <property type="entry name" value="GST_UstS-like_C"/>
</dbReference>
<evidence type="ECO:0000313" key="3">
    <source>
        <dbReference type="EMBL" id="KAF9740860.1"/>
    </source>
</evidence>
<evidence type="ECO:0000259" key="2">
    <source>
        <dbReference type="Pfam" id="PF22041"/>
    </source>
</evidence>
<name>A0A9P6KVZ0_9PLEO</name>
<feature type="domain" description="GST N-terminal" evidence="1">
    <location>
        <begin position="20"/>
        <end position="96"/>
    </location>
</feature>
<accession>A0A9P6KVZ0</accession>
<evidence type="ECO:0000313" key="4">
    <source>
        <dbReference type="Proteomes" id="UP000756921"/>
    </source>
</evidence>
<keyword evidence="4" id="KW-1185">Reference proteome</keyword>
<protein>
    <recommendedName>
        <fullName evidence="5">GST N-terminal domain-containing protein</fullName>
    </recommendedName>
</protein>
<organism evidence="3 4">
    <name type="scientific">Paraphaeosphaeria minitans</name>
    <dbReference type="NCBI Taxonomy" id="565426"/>
    <lineage>
        <taxon>Eukaryota</taxon>
        <taxon>Fungi</taxon>
        <taxon>Dikarya</taxon>
        <taxon>Ascomycota</taxon>
        <taxon>Pezizomycotina</taxon>
        <taxon>Dothideomycetes</taxon>
        <taxon>Pleosporomycetidae</taxon>
        <taxon>Pleosporales</taxon>
        <taxon>Massarineae</taxon>
        <taxon>Didymosphaeriaceae</taxon>
        <taxon>Paraphaeosphaeria</taxon>
    </lineage>
</organism>
<dbReference type="EMBL" id="WJXW01000001">
    <property type="protein sequence ID" value="KAF9740860.1"/>
    <property type="molecule type" value="Genomic_DNA"/>
</dbReference>
<dbReference type="Proteomes" id="UP000756921">
    <property type="component" value="Unassembled WGS sequence"/>
</dbReference>
<evidence type="ECO:0000259" key="1">
    <source>
        <dbReference type="Pfam" id="PF13409"/>
    </source>
</evidence>
<reference evidence="3" key="1">
    <citation type="journal article" date="2020" name="Mol. Plant Microbe Interact.">
        <title>Genome Sequence of the Biocontrol Agent Coniothyrium minitans strain Conio (IMI 134523).</title>
        <authorList>
            <person name="Patel D."/>
            <person name="Shittu T.A."/>
            <person name="Baroncelli R."/>
            <person name="Muthumeenakshi S."/>
            <person name="Osborne T.H."/>
            <person name="Janganan T.K."/>
            <person name="Sreenivasaprasad S."/>
        </authorList>
    </citation>
    <scope>NUCLEOTIDE SEQUENCE</scope>
    <source>
        <strain evidence="3">Conio</strain>
    </source>
</reference>
<feature type="domain" description="Glutathione S-transferase UstS-like C-terminal" evidence="2">
    <location>
        <begin position="116"/>
        <end position="226"/>
    </location>
</feature>
<proteinExistence type="predicted"/>
<dbReference type="Pfam" id="PF13409">
    <property type="entry name" value="GST_N_2"/>
    <property type="match status" value="1"/>
</dbReference>
<dbReference type="Gene3D" id="3.40.30.10">
    <property type="entry name" value="Glutaredoxin"/>
    <property type="match status" value="1"/>
</dbReference>
<gene>
    <name evidence="3" type="ORF">PMIN01_00399</name>
</gene>
<dbReference type="Pfam" id="PF22041">
    <property type="entry name" value="GST_C_7"/>
    <property type="match status" value="1"/>
</dbReference>
<evidence type="ECO:0008006" key="5">
    <source>
        <dbReference type="Google" id="ProtNLM"/>
    </source>
</evidence>
<dbReference type="InterPro" id="IPR036249">
    <property type="entry name" value="Thioredoxin-like_sf"/>
</dbReference>
<dbReference type="AlphaFoldDB" id="A0A9P6KVZ0"/>
<dbReference type="SUPFAM" id="SSF52833">
    <property type="entry name" value="Thioredoxin-like"/>
    <property type="match status" value="1"/>
</dbReference>
<dbReference type="InterPro" id="IPR004045">
    <property type="entry name" value="Glutathione_S-Trfase_N"/>
</dbReference>
<comment type="caution">
    <text evidence="3">The sequence shown here is derived from an EMBL/GenBank/DDBJ whole genome shotgun (WGS) entry which is preliminary data.</text>
</comment>